<dbReference type="EMBL" id="VSWC01000170">
    <property type="protein sequence ID" value="KAA1071367.1"/>
    <property type="molecule type" value="Genomic_DNA"/>
</dbReference>
<proteinExistence type="predicted"/>
<feature type="compositionally biased region" description="Basic and acidic residues" evidence="1">
    <location>
        <begin position="106"/>
        <end position="122"/>
    </location>
</feature>
<feature type="compositionally biased region" description="Polar residues" evidence="1">
    <location>
        <begin position="1"/>
        <end position="12"/>
    </location>
</feature>
<evidence type="ECO:0000256" key="2">
    <source>
        <dbReference type="SAM" id="Phobius"/>
    </source>
</evidence>
<protein>
    <submittedName>
        <fullName evidence="3">Uncharacterized protein</fullName>
    </submittedName>
</protein>
<keyword evidence="2" id="KW-0472">Membrane</keyword>
<organism evidence="3 4">
    <name type="scientific">Puccinia graminis f. sp. tritici</name>
    <dbReference type="NCBI Taxonomy" id="56615"/>
    <lineage>
        <taxon>Eukaryota</taxon>
        <taxon>Fungi</taxon>
        <taxon>Dikarya</taxon>
        <taxon>Basidiomycota</taxon>
        <taxon>Pucciniomycotina</taxon>
        <taxon>Pucciniomycetes</taxon>
        <taxon>Pucciniales</taxon>
        <taxon>Pucciniaceae</taxon>
        <taxon>Puccinia</taxon>
    </lineage>
</organism>
<sequence length="149" mass="16250">MERTDSQGFQTNRENDGPLGWFGGGGGGDDDDMMLVECSSVNSLSVGPISGSLLIVDGSSALVGSLFLLFLLLLPDQSSIQGRFIRRPDKTPSLRPSHNFTQSSDSHSDSTGSKERRNIKQTEIRIHPYTTLRLLPSSTAFSSEVRTQF</sequence>
<accession>A0A5B0M2L0</accession>
<keyword evidence="4" id="KW-1185">Reference proteome</keyword>
<feature type="transmembrane region" description="Helical" evidence="2">
    <location>
        <begin position="49"/>
        <end position="74"/>
    </location>
</feature>
<feature type="region of interest" description="Disordered" evidence="1">
    <location>
        <begin position="1"/>
        <end position="26"/>
    </location>
</feature>
<feature type="region of interest" description="Disordered" evidence="1">
    <location>
        <begin position="84"/>
        <end position="122"/>
    </location>
</feature>
<keyword evidence="2" id="KW-1133">Transmembrane helix</keyword>
<evidence type="ECO:0000313" key="3">
    <source>
        <dbReference type="EMBL" id="KAA1071367.1"/>
    </source>
</evidence>
<evidence type="ECO:0000256" key="1">
    <source>
        <dbReference type="SAM" id="MobiDB-lite"/>
    </source>
</evidence>
<evidence type="ECO:0000313" key="4">
    <source>
        <dbReference type="Proteomes" id="UP000324748"/>
    </source>
</evidence>
<comment type="caution">
    <text evidence="3">The sequence shown here is derived from an EMBL/GenBank/DDBJ whole genome shotgun (WGS) entry which is preliminary data.</text>
</comment>
<keyword evidence="2" id="KW-0812">Transmembrane</keyword>
<gene>
    <name evidence="3" type="ORF">PGT21_005173</name>
</gene>
<name>A0A5B0M2L0_PUCGR</name>
<reference evidence="3 4" key="1">
    <citation type="submission" date="2019-05" db="EMBL/GenBank/DDBJ databases">
        <title>Emergence of the Ug99 lineage of the wheat stem rust pathogen through somatic hybridization.</title>
        <authorList>
            <person name="Li F."/>
            <person name="Upadhyaya N.M."/>
            <person name="Sperschneider J."/>
            <person name="Matny O."/>
            <person name="Nguyen-Phuc H."/>
            <person name="Mago R."/>
            <person name="Raley C."/>
            <person name="Miller M.E."/>
            <person name="Silverstein K.A.T."/>
            <person name="Henningsen E."/>
            <person name="Hirsch C.D."/>
            <person name="Visser B."/>
            <person name="Pretorius Z.A."/>
            <person name="Steffenson B.J."/>
            <person name="Schwessinger B."/>
            <person name="Dodds P.N."/>
            <person name="Figueroa M."/>
        </authorList>
    </citation>
    <scope>NUCLEOTIDE SEQUENCE [LARGE SCALE GENOMIC DNA]</scope>
    <source>
        <strain evidence="3">21-0</strain>
    </source>
</reference>
<dbReference type="Proteomes" id="UP000324748">
    <property type="component" value="Unassembled WGS sequence"/>
</dbReference>
<dbReference type="AlphaFoldDB" id="A0A5B0M2L0"/>